<sequence length="343" mass="36788">MTSWLRAQKKSDLVDIAETVGLKNVATLKKSDLESALDEYLTENASHLSSDQRLAPYFNIRSKTIGSPVKREASASTSEVKVPKRRQTKAAAEESAAPAASGDDDESAGRSSALIRTPGRALSLAASRIALPASPADVAQAVDRSALAVRERVVSIYADSGITEVTQATRESLSTVYAIALLVSAFEWFNLRAEVLPARYAFSIPAIRFLGTSDYAISLPDVFLLLTTSFWTPVTLYFLISIAIPSFFGYFFNLSAASGSHHTGRGRSRPFSNAEYAVDPLTFSVAKAILVYVVQAQGVSFCGWVDQLAVARINSALYGGWQGAITGAAVTGLVSLYDAVLRK</sequence>
<evidence type="ECO:0008006" key="5">
    <source>
        <dbReference type="Google" id="ProtNLM"/>
    </source>
</evidence>
<comment type="caution">
    <text evidence="3">The sequence shown here is derived from an EMBL/GenBank/DDBJ whole genome shotgun (WGS) entry which is preliminary data.</text>
</comment>
<proteinExistence type="predicted"/>
<name>A0ABP0BQN6_9PEZI</name>
<keyword evidence="2" id="KW-0812">Transmembrane</keyword>
<keyword evidence="2" id="KW-0472">Membrane</keyword>
<feature type="transmembrane region" description="Helical" evidence="2">
    <location>
        <begin position="230"/>
        <end position="252"/>
    </location>
</feature>
<accession>A0ABP0BQN6</accession>
<reference evidence="3 4" key="1">
    <citation type="submission" date="2024-01" db="EMBL/GenBank/DDBJ databases">
        <authorList>
            <person name="Allen C."/>
            <person name="Tagirdzhanova G."/>
        </authorList>
    </citation>
    <scope>NUCLEOTIDE SEQUENCE [LARGE SCALE GENOMIC DNA]</scope>
</reference>
<feature type="region of interest" description="Disordered" evidence="1">
    <location>
        <begin position="68"/>
        <end position="112"/>
    </location>
</feature>
<evidence type="ECO:0000313" key="3">
    <source>
        <dbReference type="EMBL" id="CAK7221965.1"/>
    </source>
</evidence>
<dbReference type="PANTHER" id="PTHR41807">
    <property type="entry name" value="GLUTATHIONE TRANSFERASE 3"/>
    <property type="match status" value="1"/>
</dbReference>
<dbReference type="InterPro" id="IPR038872">
    <property type="entry name" value="Put_GTT3"/>
</dbReference>
<keyword evidence="2" id="KW-1133">Transmembrane helix</keyword>
<dbReference type="PANTHER" id="PTHR41807:SF1">
    <property type="entry name" value="GLUTATHIONE TRANSFERASE 3"/>
    <property type="match status" value="1"/>
</dbReference>
<dbReference type="EMBL" id="CAWUHD010000042">
    <property type="protein sequence ID" value="CAK7221965.1"/>
    <property type="molecule type" value="Genomic_DNA"/>
</dbReference>
<evidence type="ECO:0000256" key="2">
    <source>
        <dbReference type="SAM" id="Phobius"/>
    </source>
</evidence>
<dbReference type="Proteomes" id="UP001642482">
    <property type="component" value="Unassembled WGS sequence"/>
</dbReference>
<evidence type="ECO:0000313" key="4">
    <source>
        <dbReference type="Proteomes" id="UP001642482"/>
    </source>
</evidence>
<evidence type="ECO:0000256" key="1">
    <source>
        <dbReference type="SAM" id="MobiDB-lite"/>
    </source>
</evidence>
<gene>
    <name evidence="3" type="ORF">SEUCBS140593_004742</name>
</gene>
<organism evidence="3 4">
    <name type="scientific">Sporothrix eucalyptigena</name>
    <dbReference type="NCBI Taxonomy" id="1812306"/>
    <lineage>
        <taxon>Eukaryota</taxon>
        <taxon>Fungi</taxon>
        <taxon>Dikarya</taxon>
        <taxon>Ascomycota</taxon>
        <taxon>Pezizomycotina</taxon>
        <taxon>Sordariomycetes</taxon>
        <taxon>Sordariomycetidae</taxon>
        <taxon>Ophiostomatales</taxon>
        <taxon>Ophiostomataceae</taxon>
        <taxon>Sporothrix</taxon>
    </lineage>
</organism>
<keyword evidence="4" id="KW-1185">Reference proteome</keyword>
<protein>
    <recommendedName>
        <fullName evidence="5">Rho termination factor N-terminal domain-containing protein</fullName>
    </recommendedName>
</protein>